<keyword evidence="6" id="KW-1185">Reference proteome</keyword>
<gene>
    <name evidence="5" type="ORF">ASIM_LOCUS2877</name>
</gene>
<keyword evidence="4" id="KW-0472">Membrane</keyword>
<evidence type="ECO:0000313" key="5">
    <source>
        <dbReference type="EMBL" id="VDK20766.1"/>
    </source>
</evidence>
<evidence type="ECO:0000256" key="3">
    <source>
        <dbReference type="ARBA" id="ARBA00023098"/>
    </source>
</evidence>
<dbReference type="AlphaFoldDB" id="A0A0M3J644"/>
<dbReference type="PANTHER" id="PTHR45792">
    <property type="entry name" value="DIACYLGLYCEROL LIPASE HOMOLOG-RELATED"/>
    <property type="match status" value="1"/>
</dbReference>
<dbReference type="PANTHER" id="PTHR45792:SF2">
    <property type="entry name" value="DIACYLGLYCEROL LIPASE-BETA"/>
    <property type="match status" value="1"/>
</dbReference>
<dbReference type="Gene3D" id="3.40.50.1820">
    <property type="entry name" value="alpha/beta hydrolase"/>
    <property type="match status" value="1"/>
</dbReference>
<organism evidence="7">
    <name type="scientific">Anisakis simplex</name>
    <name type="common">Herring worm</name>
    <dbReference type="NCBI Taxonomy" id="6269"/>
    <lineage>
        <taxon>Eukaryota</taxon>
        <taxon>Metazoa</taxon>
        <taxon>Ecdysozoa</taxon>
        <taxon>Nematoda</taxon>
        <taxon>Chromadorea</taxon>
        <taxon>Rhabditida</taxon>
        <taxon>Spirurina</taxon>
        <taxon>Ascaridomorpha</taxon>
        <taxon>Ascaridoidea</taxon>
        <taxon>Anisakidae</taxon>
        <taxon>Anisakis</taxon>
        <taxon>Anisakis simplex complex</taxon>
    </lineage>
</organism>
<dbReference type="WBParaSite" id="ASIM_0000302801-mRNA-1">
    <property type="protein sequence ID" value="ASIM_0000302801-mRNA-1"/>
    <property type="gene ID" value="ASIM_0000302801"/>
</dbReference>
<protein>
    <submittedName>
        <fullName evidence="7">Phorbol-ester/DAG-type domain-containing protein</fullName>
    </submittedName>
</protein>
<dbReference type="GO" id="GO:0022008">
    <property type="term" value="P:neurogenesis"/>
    <property type="evidence" value="ECO:0007669"/>
    <property type="project" value="TreeGrafter"/>
</dbReference>
<evidence type="ECO:0000256" key="4">
    <source>
        <dbReference type="SAM" id="Phobius"/>
    </source>
</evidence>
<evidence type="ECO:0000313" key="7">
    <source>
        <dbReference type="WBParaSite" id="ASIM_0000302801-mRNA-1"/>
    </source>
</evidence>
<dbReference type="Proteomes" id="UP000267096">
    <property type="component" value="Unassembled WGS sequence"/>
</dbReference>
<evidence type="ECO:0000313" key="6">
    <source>
        <dbReference type="Proteomes" id="UP000267096"/>
    </source>
</evidence>
<proteinExistence type="predicted"/>
<keyword evidence="2" id="KW-0442">Lipid degradation</keyword>
<dbReference type="InterPro" id="IPR029058">
    <property type="entry name" value="AB_hydrolase_fold"/>
</dbReference>
<dbReference type="InterPro" id="IPR052214">
    <property type="entry name" value="DAG_Lipase-Related"/>
</dbReference>
<dbReference type="GO" id="GO:0004806">
    <property type="term" value="F:triacylglycerol lipase activity"/>
    <property type="evidence" value="ECO:0007669"/>
    <property type="project" value="TreeGrafter"/>
</dbReference>
<dbReference type="GO" id="GO:0019369">
    <property type="term" value="P:arachidonate metabolic process"/>
    <property type="evidence" value="ECO:0007669"/>
    <property type="project" value="TreeGrafter"/>
</dbReference>
<reference evidence="5 6" key="2">
    <citation type="submission" date="2018-11" db="EMBL/GenBank/DDBJ databases">
        <authorList>
            <consortium name="Pathogen Informatics"/>
        </authorList>
    </citation>
    <scope>NUCLEOTIDE SEQUENCE [LARGE SCALE GENOMIC DNA]</scope>
</reference>
<dbReference type="EMBL" id="UYRR01004112">
    <property type="protein sequence ID" value="VDK20766.1"/>
    <property type="molecule type" value="Genomic_DNA"/>
</dbReference>
<reference evidence="7" key="1">
    <citation type="submission" date="2017-02" db="UniProtKB">
        <authorList>
            <consortium name="WormBaseParasite"/>
        </authorList>
    </citation>
    <scope>IDENTIFICATION</scope>
</reference>
<dbReference type="GO" id="GO:0005737">
    <property type="term" value="C:cytoplasm"/>
    <property type="evidence" value="ECO:0007669"/>
    <property type="project" value="TreeGrafter"/>
</dbReference>
<dbReference type="GO" id="GO:0005886">
    <property type="term" value="C:plasma membrane"/>
    <property type="evidence" value="ECO:0007669"/>
    <property type="project" value="TreeGrafter"/>
</dbReference>
<accession>A0A0M3J644</accession>
<feature type="transmembrane region" description="Helical" evidence="4">
    <location>
        <begin position="262"/>
        <end position="280"/>
    </location>
</feature>
<name>A0A0M3J644_ANISI</name>
<dbReference type="GO" id="GO:0046340">
    <property type="term" value="P:diacylglycerol catabolic process"/>
    <property type="evidence" value="ECO:0007669"/>
    <property type="project" value="TreeGrafter"/>
</dbReference>
<evidence type="ECO:0000256" key="1">
    <source>
        <dbReference type="ARBA" id="ARBA00022801"/>
    </source>
</evidence>
<keyword evidence="3" id="KW-0443">Lipid metabolism</keyword>
<sequence length="282" mass="32167">MMIGVRISVLLQWALILSVFFGVAIVFNPSGDNRIEQSLMHERLSWTRRLKLCAIGQDEIMRNALDDIATLIASFFADVDLVASDVLAGLSLLTHSHSIQHQTHEPTASPSTQAPDWMTIENARRMMEFATAVYGWPTYMLNNCGCCAWWKLFKKLDCCKKCKCNEVLVVEDNCCLCGTASFQLISNCPRTDIFFVSFKNRLYQVPFVVSVDALSESIIIALRGTVSLTDLITDLTVDDEVFSVDVDCDPILRKDQNLDADGQVLIVFVMLYYYYYYYYYYY</sequence>
<dbReference type="SUPFAM" id="SSF53474">
    <property type="entry name" value="alpha/beta-Hydrolases"/>
    <property type="match status" value="1"/>
</dbReference>
<dbReference type="OrthoDB" id="438440at2759"/>
<evidence type="ECO:0000256" key="2">
    <source>
        <dbReference type="ARBA" id="ARBA00022963"/>
    </source>
</evidence>
<keyword evidence="1" id="KW-0378">Hydrolase</keyword>
<keyword evidence="4" id="KW-0812">Transmembrane</keyword>
<keyword evidence="4" id="KW-1133">Transmembrane helix</keyword>
<feature type="transmembrane region" description="Helical" evidence="4">
    <location>
        <begin position="6"/>
        <end position="27"/>
    </location>
</feature>